<reference evidence="2 3" key="1">
    <citation type="submission" date="2021-02" db="EMBL/GenBank/DDBJ databases">
        <title>Variation within the Batrachochytrium salamandrivorans European outbreak.</title>
        <authorList>
            <person name="Kelly M."/>
            <person name="Pasmans F."/>
            <person name="Shea T.P."/>
            <person name="Munoz J.F."/>
            <person name="Carranza S."/>
            <person name="Cuomo C.A."/>
            <person name="Martel A."/>
        </authorList>
    </citation>
    <scope>NUCLEOTIDE SEQUENCE [LARGE SCALE GENOMIC DNA]</scope>
    <source>
        <strain evidence="2 3">AMFP18/2</strain>
    </source>
</reference>
<evidence type="ECO:0000313" key="3">
    <source>
        <dbReference type="Proteomes" id="UP001648503"/>
    </source>
</evidence>
<feature type="compositionally biased region" description="Basic and acidic residues" evidence="1">
    <location>
        <begin position="405"/>
        <end position="423"/>
    </location>
</feature>
<organism evidence="2 3">
    <name type="scientific">Batrachochytrium salamandrivorans</name>
    <dbReference type="NCBI Taxonomy" id="1357716"/>
    <lineage>
        <taxon>Eukaryota</taxon>
        <taxon>Fungi</taxon>
        <taxon>Fungi incertae sedis</taxon>
        <taxon>Chytridiomycota</taxon>
        <taxon>Chytridiomycota incertae sedis</taxon>
        <taxon>Chytridiomycetes</taxon>
        <taxon>Rhizophydiales</taxon>
        <taxon>Rhizophydiales incertae sedis</taxon>
        <taxon>Batrachochytrium</taxon>
    </lineage>
</organism>
<feature type="compositionally biased region" description="Pro residues" evidence="1">
    <location>
        <begin position="567"/>
        <end position="577"/>
    </location>
</feature>
<feature type="region of interest" description="Disordered" evidence="1">
    <location>
        <begin position="64"/>
        <end position="90"/>
    </location>
</feature>
<accession>A0ABQ8F6V9</accession>
<feature type="region of interest" description="Disordered" evidence="1">
    <location>
        <begin position="1"/>
        <end position="25"/>
    </location>
</feature>
<dbReference type="Proteomes" id="UP001648503">
    <property type="component" value="Unassembled WGS sequence"/>
</dbReference>
<feature type="compositionally biased region" description="Low complexity" evidence="1">
    <location>
        <begin position="467"/>
        <end position="484"/>
    </location>
</feature>
<keyword evidence="3" id="KW-1185">Reference proteome</keyword>
<sequence length="635" mass="70760">MSDWDASKTLPLESNSHRDSFPSRHSNSIDRCYIAGDTSTHTTWGTDGVMQVPSVINPLPMLQQNRSGCQSHSRLAFHPKPQTHDSSQKNPLSAENHLLIMRPCLDSSQSQLGALFINRRLHDETKHMKVVSVLPISDEPAQPHTRYPARLHRLNHIIQKEKSAEHESLLHDSVSSALASLMASTPHSEHEEIQQRIGIALITEINDLHKEIATLIKIKTDYAKATEIVVSAEESRRFSGSVLQQRIHLVVDRIRDDLAFNRSRDDANRDALNSGGCNSRCSSQQINRPMSATASLMEEYNDRDAIVSIRSSLEEERQELLQKLESIYAQIDLERDVRKQTIKLGLTKSKTILELTTSTEVAENDLQYKECVVNRDRNSTLNEPPHQRNLQQIQANDSCAINKCTDSHENNKMDHRQGSTTEDNHMHETQLEAIYLLDELEKLDSAFSFPVIPVNQAKQDKTSPTRSESGYLSTSSSTLSISPSWPHAETPNITTPAPSHRLPTGVSIGPLDRSLGTMESYPTELDPCGNTGSDSHLHYATAIALNSTSSVKRPTSPPMKPINQLRPSPPGPRPPPGQSRVALLGRKAIRVRPVIHSSEKTSLQTGYHSENTMHIQHSKSLISPTNPVMEEVATV</sequence>
<feature type="region of interest" description="Disordered" evidence="1">
    <location>
        <begin position="404"/>
        <end position="423"/>
    </location>
</feature>
<dbReference type="EMBL" id="JAFCIX010000357">
    <property type="protein sequence ID" value="KAH6593252.1"/>
    <property type="molecule type" value="Genomic_DNA"/>
</dbReference>
<comment type="caution">
    <text evidence="2">The sequence shown here is derived from an EMBL/GenBank/DDBJ whole genome shotgun (WGS) entry which is preliminary data.</text>
</comment>
<evidence type="ECO:0008006" key="4">
    <source>
        <dbReference type="Google" id="ProtNLM"/>
    </source>
</evidence>
<evidence type="ECO:0000256" key="1">
    <source>
        <dbReference type="SAM" id="MobiDB-lite"/>
    </source>
</evidence>
<name>A0ABQ8F6V9_9FUNG</name>
<proteinExistence type="predicted"/>
<feature type="compositionally biased region" description="Polar residues" evidence="1">
    <location>
        <begin position="64"/>
        <end position="73"/>
    </location>
</feature>
<evidence type="ECO:0000313" key="2">
    <source>
        <dbReference type="EMBL" id="KAH6593252.1"/>
    </source>
</evidence>
<protein>
    <recommendedName>
        <fullName evidence="4">Up-regulated during septation protein 1 domain-containing protein</fullName>
    </recommendedName>
</protein>
<feature type="region of interest" description="Disordered" evidence="1">
    <location>
        <begin position="457"/>
        <end position="520"/>
    </location>
</feature>
<gene>
    <name evidence="2" type="ORF">BASA50_007458</name>
</gene>
<feature type="region of interest" description="Disordered" evidence="1">
    <location>
        <begin position="548"/>
        <end position="579"/>
    </location>
</feature>